<dbReference type="Pfam" id="PF09286">
    <property type="entry name" value="Pro-kuma_activ"/>
    <property type="match status" value="1"/>
</dbReference>
<keyword evidence="13" id="KW-0865">Zymogen</keyword>
<evidence type="ECO:0000256" key="12">
    <source>
        <dbReference type="ARBA" id="ARBA00023026"/>
    </source>
</evidence>
<comment type="catalytic activity">
    <reaction evidence="1">
        <text>Release of an N-terminal tripeptide from a polypeptide.</text>
        <dbReference type="EC" id="3.4.14.10"/>
    </reaction>
</comment>
<evidence type="ECO:0000256" key="1">
    <source>
        <dbReference type="ARBA" id="ARBA00001910"/>
    </source>
</evidence>
<evidence type="ECO:0000256" key="9">
    <source>
        <dbReference type="ARBA" id="ARBA00022801"/>
    </source>
</evidence>
<keyword evidence="9 15" id="KW-0378">Hydrolase</keyword>
<organism evidence="18 19">
    <name type="scientific">Phialocephala subalpina</name>
    <dbReference type="NCBI Taxonomy" id="576137"/>
    <lineage>
        <taxon>Eukaryota</taxon>
        <taxon>Fungi</taxon>
        <taxon>Dikarya</taxon>
        <taxon>Ascomycota</taxon>
        <taxon>Pezizomycotina</taxon>
        <taxon>Leotiomycetes</taxon>
        <taxon>Helotiales</taxon>
        <taxon>Mollisiaceae</taxon>
        <taxon>Phialocephala</taxon>
        <taxon>Phialocephala fortinii species complex</taxon>
    </lineage>
</organism>
<dbReference type="PANTHER" id="PTHR14218:SF39">
    <property type="entry name" value="PEPTIDASE S53 DOMAIN-CONTAINING PROTEIN"/>
    <property type="match status" value="1"/>
</dbReference>
<gene>
    <name evidence="18" type="ORF">PAC_19875</name>
</gene>
<feature type="binding site" evidence="15">
    <location>
        <position position="569"/>
    </location>
    <ligand>
        <name>Ca(2+)</name>
        <dbReference type="ChEBI" id="CHEBI:29108"/>
    </ligand>
</feature>
<dbReference type="AlphaFoldDB" id="A0A1L7XY95"/>
<feature type="active site" description="Charge relay system" evidence="15">
    <location>
        <position position="304"/>
    </location>
</feature>
<dbReference type="GO" id="GO:0004252">
    <property type="term" value="F:serine-type endopeptidase activity"/>
    <property type="evidence" value="ECO:0007669"/>
    <property type="project" value="UniProtKB-UniRule"/>
</dbReference>
<dbReference type="GO" id="GO:0005576">
    <property type="term" value="C:extracellular region"/>
    <property type="evidence" value="ECO:0007669"/>
    <property type="project" value="UniProtKB-SubCell"/>
</dbReference>
<dbReference type="PROSITE" id="PS00138">
    <property type="entry name" value="SUBTILASE_SER"/>
    <property type="match status" value="1"/>
</dbReference>
<evidence type="ECO:0000256" key="11">
    <source>
        <dbReference type="ARBA" id="ARBA00022837"/>
    </source>
</evidence>
<comment type="function">
    <text evidence="2">Secreted tripeptidyl-peptidase which degrades proteins at acidic pHs and is involved in virulence.</text>
</comment>
<dbReference type="PROSITE" id="PS51695">
    <property type="entry name" value="SEDOLISIN"/>
    <property type="match status" value="1"/>
</dbReference>
<keyword evidence="12" id="KW-0843">Virulence</keyword>
<dbReference type="SMART" id="SM00944">
    <property type="entry name" value="Pro-kuma_activ"/>
    <property type="match status" value="1"/>
</dbReference>
<feature type="chain" id="PRO_5013086507" description="tripeptidyl-peptidase II" evidence="16">
    <location>
        <begin position="20"/>
        <end position="609"/>
    </location>
</feature>
<dbReference type="Proteomes" id="UP000184330">
    <property type="component" value="Unassembled WGS sequence"/>
</dbReference>
<dbReference type="PANTHER" id="PTHR14218">
    <property type="entry name" value="PROTEASE S8 TRIPEPTIDYL PEPTIDASE I CLN2"/>
    <property type="match status" value="1"/>
</dbReference>
<evidence type="ECO:0000313" key="18">
    <source>
        <dbReference type="EMBL" id="CZR69974.1"/>
    </source>
</evidence>
<feature type="binding site" evidence="15">
    <location>
        <position position="590"/>
    </location>
    <ligand>
        <name>Ca(2+)</name>
        <dbReference type="ChEBI" id="CHEBI:29108"/>
    </ligand>
</feature>
<dbReference type="Pfam" id="PF00082">
    <property type="entry name" value="Peptidase_S8"/>
    <property type="match status" value="1"/>
</dbReference>
<feature type="binding site" evidence="15">
    <location>
        <position position="570"/>
    </location>
    <ligand>
        <name>Ca(2+)</name>
        <dbReference type="ChEBI" id="CHEBI:29108"/>
    </ligand>
</feature>
<keyword evidence="5" id="KW-0964">Secreted</keyword>
<feature type="active site" description="Charge relay system" evidence="15">
    <location>
        <position position="300"/>
    </location>
</feature>
<dbReference type="SUPFAM" id="SSF52743">
    <property type="entry name" value="Subtilisin-like"/>
    <property type="match status" value="1"/>
</dbReference>
<keyword evidence="6 15" id="KW-0645">Protease</keyword>
<dbReference type="InterPro" id="IPR015366">
    <property type="entry name" value="S53_propep"/>
</dbReference>
<evidence type="ECO:0000313" key="19">
    <source>
        <dbReference type="Proteomes" id="UP000184330"/>
    </source>
</evidence>
<evidence type="ECO:0000256" key="6">
    <source>
        <dbReference type="ARBA" id="ARBA00022670"/>
    </source>
</evidence>
<feature type="domain" description="Peptidase S53" evidence="17">
    <location>
        <begin position="215"/>
        <end position="609"/>
    </location>
</feature>
<reference evidence="18 19" key="1">
    <citation type="submission" date="2016-03" db="EMBL/GenBank/DDBJ databases">
        <authorList>
            <person name="Ploux O."/>
        </authorList>
    </citation>
    <scope>NUCLEOTIDE SEQUENCE [LARGE SCALE GENOMIC DNA]</scope>
    <source>
        <strain evidence="18 19">UAMH 11012</strain>
    </source>
</reference>
<dbReference type="FunFam" id="3.40.50.200:FF:000015">
    <property type="entry name" value="Tripeptidyl peptidase A"/>
    <property type="match status" value="1"/>
</dbReference>
<evidence type="ECO:0000256" key="10">
    <source>
        <dbReference type="ARBA" id="ARBA00022825"/>
    </source>
</evidence>
<name>A0A1L7XY95_9HELO</name>
<dbReference type="InterPro" id="IPR036852">
    <property type="entry name" value="Peptidase_S8/S53_dom_sf"/>
</dbReference>
<keyword evidence="10 15" id="KW-0720">Serine protease</keyword>
<evidence type="ECO:0000256" key="2">
    <source>
        <dbReference type="ARBA" id="ARBA00002451"/>
    </source>
</evidence>
<accession>A0A1L7XY95</accession>
<keyword evidence="7 15" id="KW-0479">Metal-binding</keyword>
<dbReference type="GO" id="GO:0046872">
    <property type="term" value="F:metal ion binding"/>
    <property type="evidence" value="ECO:0007669"/>
    <property type="project" value="UniProtKB-UniRule"/>
</dbReference>
<dbReference type="InterPro" id="IPR030400">
    <property type="entry name" value="Sedolisin_dom"/>
</dbReference>
<keyword evidence="14" id="KW-0325">Glycoprotein</keyword>
<evidence type="ECO:0000256" key="16">
    <source>
        <dbReference type="SAM" id="SignalP"/>
    </source>
</evidence>
<dbReference type="InterPro" id="IPR023828">
    <property type="entry name" value="Peptidase_S8_Ser-AS"/>
</dbReference>
<sequence length="609" mass="66693">MYGATLLLSVAIAAQAVLGSPVQKRAGYSVKETHFVPQKWSKIGKAAEDFAIHLNIGLKQSSFDELERHLYEVSDPDHGRYGQHLSYEEVNDLIKPTDKTSSLVQDWLRANGIEDLGFSAAKDWISVTLPVSVVERLLDTEYHVYEHEDGDQLVRTPEWSLPAHLHEHIDSIQPTTSFMRATGQKTEFLQFPPWISPGYTPPSNATISKVCNISSVTPECFMNLYSTKGYKPKVPGLNKVGFNNFLGEIPIRPDAYQFLKKYHPGAEDAAYKFPQISIADGPAQDGPLTYNQSLERTSMEANLDVQAIAGISDPTPIISYSTGGSPPFIPDTSTTENTNEPYLVWLNYVLGQPIVPQVISTSYADDEQTVPKAYAERVCKQFAQLGARGVSILFASGDRGVGINNTCISNDGKNTTMFVPLFPSGCPYVTTVGATHQFEPEVVAFRPGYFDADGNYREIYSSGGGFSNYFSTPDYQTKVVQDYVKNLDGLYDGLYNKGGRAYPDLSAQGQYFAYVWNGTEGVISGTSASTPLMSGILALVNDDLYAHGKPPLGFLNPWLYKKGYKGFTDITSGSAAGCGVEGFNATEGWDPVTGFGTPIFPLITELAKK</sequence>
<comment type="cofactor">
    <cofactor evidence="15">
        <name>Ca(2+)</name>
        <dbReference type="ChEBI" id="CHEBI:29108"/>
    </cofactor>
    <text evidence="15">Binds 1 Ca(2+) ion per subunit.</text>
</comment>
<dbReference type="InterPro" id="IPR050819">
    <property type="entry name" value="Tripeptidyl-peptidase_I"/>
</dbReference>
<evidence type="ECO:0000256" key="3">
    <source>
        <dbReference type="ARBA" id="ARBA00004239"/>
    </source>
</evidence>
<evidence type="ECO:0000256" key="7">
    <source>
        <dbReference type="ARBA" id="ARBA00022723"/>
    </source>
</evidence>
<evidence type="ECO:0000256" key="14">
    <source>
        <dbReference type="ARBA" id="ARBA00023180"/>
    </source>
</evidence>
<dbReference type="EC" id="3.4.14.10" evidence="4"/>
<evidence type="ECO:0000256" key="5">
    <source>
        <dbReference type="ARBA" id="ARBA00022525"/>
    </source>
</evidence>
<feature type="signal peptide" evidence="16">
    <location>
        <begin position="1"/>
        <end position="19"/>
    </location>
</feature>
<dbReference type="CDD" id="cd11377">
    <property type="entry name" value="Pro-peptidase_S53"/>
    <property type="match status" value="1"/>
</dbReference>
<evidence type="ECO:0000256" key="15">
    <source>
        <dbReference type="PROSITE-ProRule" id="PRU01032"/>
    </source>
</evidence>
<keyword evidence="11 15" id="KW-0106">Calcium</keyword>
<dbReference type="SUPFAM" id="SSF54897">
    <property type="entry name" value="Protease propeptides/inhibitors"/>
    <property type="match status" value="1"/>
</dbReference>
<keyword evidence="19" id="KW-1185">Reference proteome</keyword>
<evidence type="ECO:0000256" key="8">
    <source>
        <dbReference type="ARBA" id="ARBA00022729"/>
    </source>
</evidence>
<dbReference type="InterPro" id="IPR000209">
    <property type="entry name" value="Peptidase_S8/S53_dom"/>
</dbReference>
<dbReference type="EMBL" id="FJOG01000087">
    <property type="protein sequence ID" value="CZR69974.1"/>
    <property type="molecule type" value="Genomic_DNA"/>
</dbReference>
<dbReference type="STRING" id="576137.A0A1L7XY95"/>
<protein>
    <recommendedName>
        <fullName evidence="4">tripeptidyl-peptidase II</fullName>
        <ecNumber evidence="4">3.4.14.10</ecNumber>
    </recommendedName>
</protein>
<dbReference type="GO" id="GO:0006508">
    <property type="term" value="P:proteolysis"/>
    <property type="evidence" value="ECO:0007669"/>
    <property type="project" value="UniProtKB-KW"/>
</dbReference>
<feature type="binding site" evidence="15">
    <location>
        <position position="588"/>
    </location>
    <ligand>
        <name>Ca(2+)</name>
        <dbReference type="ChEBI" id="CHEBI:29108"/>
    </ligand>
</feature>
<dbReference type="OrthoDB" id="409122at2759"/>
<dbReference type="GO" id="GO:0008240">
    <property type="term" value="F:tripeptidyl-peptidase activity"/>
    <property type="evidence" value="ECO:0007669"/>
    <property type="project" value="UniProtKB-EC"/>
</dbReference>
<evidence type="ECO:0000256" key="4">
    <source>
        <dbReference type="ARBA" id="ARBA00012462"/>
    </source>
</evidence>
<feature type="active site" description="Charge relay system" evidence="15">
    <location>
        <position position="527"/>
    </location>
</feature>
<proteinExistence type="predicted"/>
<evidence type="ECO:0000256" key="13">
    <source>
        <dbReference type="ARBA" id="ARBA00023145"/>
    </source>
</evidence>
<dbReference type="CDD" id="cd04056">
    <property type="entry name" value="Peptidases_S53"/>
    <property type="match status" value="1"/>
</dbReference>
<keyword evidence="8 16" id="KW-0732">Signal</keyword>
<dbReference type="Gene3D" id="3.40.50.200">
    <property type="entry name" value="Peptidase S8/S53 domain"/>
    <property type="match status" value="1"/>
</dbReference>
<evidence type="ECO:0000259" key="17">
    <source>
        <dbReference type="PROSITE" id="PS51695"/>
    </source>
</evidence>
<comment type="subcellular location">
    <subcellularLocation>
        <location evidence="3">Secreted</location>
        <location evidence="3">Extracellular space</location>
    </subcellularLocation>
</comment>